<dbReference type="InterPro" id="IPR044431">
    <property type="entry name" value="SET_RBCMT"/>
</dbReference>
<dbReference type="PANTHER" id="PTHR13271">
    <property type="entry name" value="UNCHARACTERIZED PUTATIVE METHYLTRANSFERASE"/>
    <property type="match status" value="1"/>
</dbReference>
<dbReference type="SUPFAM" id="SSF81822">
    <property type="entry name" value="RuBisCo LSMT C-terminal, substrate-binding domain"/>
    <property type="match status" value="1"/>
</dbReference>
<evidence type="ECO:0000256" key="3">
    <source>
        <dbReference type="ARBA" id="ARBA00022691"/>
    </source>
</evidence>
<evidence type="ECO:0000256" key="2">
    <source>
        <dbReference type="ARBA" id="ARBA00022679"/>
    </source>
</evidence>
<gene>
    <name evidence="5" type="ORF">TSUD_325400</name>
</gene>
<dbReference type="SUPFAM" id="SSF82199">
    <property type="entry name" value="SET domain"/>
    <property type="match status" value="1"/>
</dbReference>
<protein>
    <recommendedName>
        <fullName evidence="4">SET domain-containing protein</fullName>
    </recommendedName>
</protein>
<organism evidence="5 6">
    <name type="scientific">Trifolium subterraneum</name>
    <name type="common">Subterranean clover</name>
    <dbReference type="NCBI Taxonomy" id="3900"/>
    <lineage>
        <taxon>Eukaryota</taxon>
        <taxon>Viridiplantae</taxon>
        <taxon>Streptophyta</taxon>
        <taxon>Embryophyta</taxon>
        <taxon>Tracheophyta</taxon>
        <taxon>Spermatophyta</taxon>
        <taxon>Magnoliopsida</taxon>
        <taxon>eudicotyledons</taxon>
        <taxon>Gunneridae</taxon>
        <taxon>Pentapetalae</taxon>
        <taxon>rosids</taxon>
        <taxon>fabids</taxon>
        <taxon>Fabales</taxon>
        <taxon>Fabaceae</taxon>
        <taxon>Papilionoideae</taxon>
        <taxon>50 kb inversion clade</taxon>
        <taxon>NPAAA clade</taxon>
        <taxon>Hologalegina</taxon>
        <taxon>IRL clade</taxon>
        <taxon>Trifolieae</taxon>
        <taxon>Trifolium</taxon>
    </lineage>
</organism>
<keyword evidence="3" id="KW-0949">S-adenosyl-L-methionine</keyword>
<dbReference type="AlphaFoldDB" id="A0A2Z6M0X4"/>
<dbReference type="GO" id="GO:0032259">
    <property type="term" value="P:methylation"/>
    <property type="evidence" value="ECO:0007669"/>
    <property type="project" value="UniProtKB-KW"/>
</dbReference>
<reference evidence="6" key="1">
    <citation type="journal article" date="2017" name="Front. Plant Sci.">
        <title>Climate Clever Clovers: New Paradigm to Reduce the Environmental Footprint of Ruminants by Breeding Low Methanogenic Forages Utilizing Haplotype Variation.</title>
        <authorList>
            <person name="Kaur P."/>
            <person name="Appels R."/>
            <person name="Bayer P.E."/>
            <person name="Keeble-Gagnere G."/>
            <person name="Wang J."/>
            <person name="Hirakawa H."/>
            <person name="Shirasawa K."/>
            <person name="Vercoe P."/>
            <person name="Stefanova K."/>
            <person name="Durmic Z."/>
            <person name="Nichols P."/>
            <person name="Revell C."/>
            <person name="Isobe S.N."/>
            <person name="Edwards D."/>
            <person name="Erskine W."/>
        </authorList>
    </citation>
    <scope>NUCLEOTIDE SEQUENCE [LARGE SCALE GENOMIC DNA]</scope>
    <source>
        <strain evidence="6">cv. Daliak</strain>
    </source>
</reference>
<dbReference type="InterPro" id="IPR001214">
    <property type="entry name" value="SET_dom"/>
</dbReference>
<sequence length="402" mass="45974">METIPWGCENDSLESSSSLEKWLSESGLPSQKMAIDKVDVGERGLVALNNIRKGEKLLFVPPSLVITPDSEWSCPEAGEVLKKNSVPDWPLLATYLISEASLMKSSRWFSYISALPRQPYSLLYWSQAELDRYLEASQIRERAIERTDNVIGTYNDMRARIFSKYPDFFPEEVFNIESFKWSFGILFSRMVRLPSMNGKVALVPWADMLNHSCEVETFLDYDKSTKGIVFTTDRPYQPGEQVFISYGKKSNGELLLSYGFVPKEGTNPSDSVELSLSLKKSDESYTEKLELLKKYGLSGSQCFPLRVTGWPLELMAYAYLAVSPSSMRGKFEEVSGSLDLDVTSPKQLNRRLFLKQLAVDLCTSERRILFRAQYILRRRLRDMRTGELKALTIFNGFRNLFK</sequence>
<keyword evidence="1" id="KW-0489">Methyltransferase</keyword>
<dbReference type="GO" id="GO:0016279">
    <property type="term" value="F:protein-lysine N-methyltransferase activity"/>
    <property type="evidence" value="ECO:0007669"/>
    <property type="project" value="InterPro"/>
</dbReference>
<dbReference type="InterPro" id="IPR015353">
    <property type="entry name" value="Rubisco_LSMT_subst-bd"/>
</dbReference>
<dbReference type="InterPro" id="IPR036464">
    <property type="entry name" value="Rubisco_LSMT_subst-bd_sf"/>
</dbReference>
<dbReference type="Gene3D" id="3.90.1410.10">
    <property type="entry name" value="set domain protein methyltransferase, domain 1"/>
    <property type="match status" value="1"/>
</dbReference>
<dbReference type="Pfam" id="PF00856">
    <property type="entry name" value="SET"/>
    <property type="match status" value="1"/>
</dbReference>
<dbReference type="PANTHER" id="PTHR13271:SF123">
    <property type="entry name" value="RIBULOSE-1,5-BISPHOSPHATE CARBOXYLASE_OXYGENASE SMALL SUBUNIT N-METHYLTRANSFERASE I-RELATED"/>
    <property type="match status" value="1"/>
</dbReference>
<evidence type="ECO:0000313" key="5">
    <source>
        <dbReference type="EMBL" id="GAU18550.1"/>
    </source>
</evidence>
<dbReference type="PROSITE" id="PS50280">
    <property type="entry name" value="SET"/>
    <property type="match status" value="1"/>
</dbReference>
<dbReference type="Gene3D" id="3.90.1420.10">
    <property type="entry name" value="Rubisco LSMT, substrate-binding domain"/>
    <property type="match status" value="1"/>
</dbReference>
<dbReference type="InterPro" id="IPR046341">
    <property type="entry name" value="SET_dom_sf"/>
</dbReference>
<dbReference type="Proteomes" id="UP000242715">
    <property type="component" value="Unassembled WGS sequence"/>
</dbReference>
<keyword evidence="6" id="KW-1185">Reference proteome</keyword>
<keyword evidence="2" id="KW-0808">Transferase</keyword>
<dbReference type="FunFam" id="3.90.1410.10:FF:000006">
    <property type="entry name" value="Ribulose-1,5 bisphosphate carboxylase/oxygenase large subunit N-methyltransferase, chloroplastic"/>
    <property type="match status" value="1"/>
</dbReference>
<evidence type="ECO:0000256" key="1">
    <source>
        <dbReference type="ARBA" id="ARBA00022603"/>
    </source>
</evidence>
<dbReference type="OrthoDB" id="341421at2759"/>
<proteinExistence type="predicted"/>
<name>A0A2Z6M0X4_TRISU</name>
<dbReference type="InterPro" id="IPR050600">
    <property type="entry name" value="SETD3_SETD6_MTase"/>
</dbReference>
<evidence type="ECO:0000313" key="6">
    <source>
        <dbReference type="Proteomes" id="UP000242715"/>
    </source>
</evidence>
<dbReference type="Pfam" id="PF09273">
    <property type="entry name" value="Rubis-subs-bind"/>
    <property type="match status" value="1"/>
</dbReference>
<feature type="domain" description="SET" evidence="4">
    <location>
        <begin position="11"/>
        <end position="247"/>
    </location>
</feature>
<dbReference type="EMBL" id="DF973187">
    <property type="protein sequence ID" value="GAU18550.1"/>
    <property type="molecule type" value="Genomic_DNA"/>
</dbReference>
<dbReference type="CDD" id="cd19179">
    <property type="entry name" value="SET_RBCMT"/>
    <property type="match status" value="1"/>
</dbReference>
<dbReference type="SMART" id="SM00317">
    <property type="entry name" value="SET"/>
    <property type="match status" value="1"/>
</dbReference>
<evidence type="ECO:0000259" key="4">
    <source>
        <dbReference type="PROSITE" id="PS50280"/>
    </source>
</evidence>
<accession>A0A2Z6M0X4</accession>